<keyword evidence="1" id="KW-0472">Membrane</keyword>
<feature type="transmembrane region" description="Helical" evidence="1">
    <location>
        <begin position="73"/>
        <end position="91"/>
    </location>
</feature>
<dbReference type="RefSeq" id="WP_123807010.1">
    <property type="nucleotide sequence ID" value="NZ_CP021023.1"/>
</dbReference>
<proteinExistence type="predicted"/>
<keyword evidence="1" id="KW-0812">Transmembrane</keyword>
<organism evidence="2 3">
    <name type="scientific">Sedimentisphaera salicampi</name>
    <dbReference type="NCBI Taxonomy" id="1941349"/>
    <lineage>
        <taxon>Bacteria</taxon>
        <taxon>Pseudomonadati</taxon>
        <taxon>Planctomycetota</taxon>
        <taxon>Phycisphaerae</taxon>
        <taxon>Sedimentisphaerales</taxon>
        <taxon>Sedimentisphaeraceae</taxon>
        <taxon>Sedimentisphaera</taxon>
    </lineage>
</organism>
<keyword evidence="3" id="KW-1185">Reference proteome</keyword>
<name>A0A1W6LML1_9BACT</name>
<evidence type="ECO:0000313" key="3">
    <source>
        <dbReference type="Proteomes" id="UP000193334"/>
    </source>
</evidence>
<dbReference type="Proteomes" id="UP000193334">
    <property type="component" value="Chromosome"/>
</dbReference>
<keyword evidence="1" id="KW-1133">Transmembrane helix</keyword>
<evidence type="ECO:0000256" key="1">
    <source>
        <dbReference type="SAM" id="Phobius"/>
    </source>
</evidence>
<feature type="transmembrane region" description="Helical" evidence="1">
    <location>
        <begin position="37"/>
        <end position="66"/>
    </location>
</feature>
<evidence type="ECO:0000313" key="2">
    <source>
        <dbReference type="EMBL" id="ARN56991.1"/>
    </source>
</evidence>
<sequence length="212" mass="23950">MKKVTILIFMLISASVLYYSCWYMVGCSLVNNPLFTGICSVCFILFMFLMSIAAPVLLISALVMFFRSKKDKAKILFISGIGLAAVSFFALQPSFRRYVLLKGFEKSIAGKAERFDLAGQIEGLDLPDSKEWQKIKDPENKIKGYDVFSPRIILFYRDSDKKAVYLSYGKGIIKPFGITVYNSDIAKDDIGVFGDQLDYKAINSKMILWSDK</sequence>
<accession>A0A1W6LML1</accession>
<gene>
    <name evidence="2" type="ORF">STSP1_01384</name>
</gene>
<dbReference type="AlphaFoldDB" id="A0A1W6LML1"/>
<dbReference type="STRING" id="1941349.STSP1_01384"/>
<feature type="transmembrane region" description="Helical" evidence="1">
    <location>
        <begin position="7"/>
        <end position="25"/>
    </location>
</feature>
<protein>
    <submittedName>
        <fullName evidence="2">Uncharacterized protein</fullName>
    </submittedName>
</protein>
<dbReference type="EMBL" id="CP021023">
    <property type="protein sequence ID" value="ARN56991.1"/>
    <property type="molecule type" value="Genomic_DNA"/>
</dbReference>
<reference evidence="3" key="1">
    <citation type="submission" date="2017-04" db="EMBL/GenBank/DDBJ databases">
        <title>Comparative genomics and description of representatives of a novel lineage of planctomycetes thriving in anoxic sediments.</title>
        <authorList>
            <person name="Spring S."/>
            <person name="Bunk B."/>
            <person name="Sproer C."/>
        </authorList>
    </citation>
    <scope>NUCLEOTIDE SEQUENCE [LARGE SCALE GENOMIC DNA]</scope>
    <source>
        <strain evidence="3">ST-PulAB-D4</strain>
    </source>
</reference>
<dbReference type="KEGG" id="pbp:STSP1_01384"/>